<evidence type="ECO:0000256" key="6">
    <source>
        <dbReference type="ARBA" id="ARBA00022670"/>
    </source>
</evidence>
<dbReference type="Pfam" id="PF03717">
    <property type="entry name" value="PBP_dimer"/>
    <property type="match status" value="1"/>
</dbReference>
<dbReference type="GO" id="GO:0009002">
    <property type="term" value="F:serine-type D-Ala-D-Ala carboxypeptidase activity"/>
    <property type="evidence" value="ECO:0007669"/>
    <property type="project" value="InterPro"/>
</dbReference>
<dbReference type="GO" id="GO:0071972">
    <property type="term" value="F:peptidoglycan L,D-transpeptidase activity"/>
    <property type="evidence" value="ECO:0007669"/>
    <property type="project" value="TreeGrafter"/>
</dbReference>
<dbReference type="GO" id="GO:0008658">
    <property type="term" value="F:penicillin binding"/>
    <property type="evidence" value="ECO:0007669"/>
    <property type="project" value="InterPro"/>
</dbReference>
<dbReference type="InterPro" id="IPR050515">
    <property type="entry name" value="Beta-lactam/transpept"/>
</dbReference>
<keyword evidence="17" id="KW-0328">Glycosyltransferase</keyword>
<evidence type="ECO:0000259" key="16">
    <source>
        <dbReference type="Pfam" id="PF03717"/>
    </source>
</evidence>
<evidence type="ECO:0000256" key="8">
    <source>
        <dbReference type="ARBA" id="ARBA00022801"/>
    </source>
</evidence>
<evidence type="ECO:0000313" key="17">
    <source>
        <dbReference type="EMBL" id="CCG08151.1"/>
    </source>
</evidence>
<evidence type="ECO:0000256" key="3">
    <source>
        <dbReference type="ARBA" id="ARBA00022475"/>
    </source>
</evidence>
<dbReference type="SUPFAM" id="SSF56601">
    <property type="entry name" value="beta-lactamase/transpeptidase-like"/>
    <property type="match status" value="1"/>
</dbReference>
<keyword evidence="12" id="KW-0472">Membrane</keyword>
<dbReference type="SUPFAM" id="SSF56519">
    <property type="entry name" value="Penicillin binding protein dimerisation domain"/>
    <property type="match status" value="1"/>
</dbReference>
<keyword evidence="6" id="KW-0645">Protease</keyword>
<dbReference type="GO" id="GO:0071555">
    <property type="term" value="P:cell wall organization"/>
    <property type="evidence" value="ECO:0007669"/>
    <property type="project" value="UniProtKB-KW"/>
</dbReference>
<dbReference type="InterPro" id="IPR005311">
    <property type="entry name" value="PBP_dimer"/>
</dbReference>
<keyword evidence="3" id="KW-1003">Cell membrane</keyword>
<dbReference type="GO" id="GO:0005886">
    <property type="term" value="C:plasma membrane"/>
    <property type="evidence" value="ECO:0007669"/>
    <property type="project" value="UniProtKB-SubCell"/>
</dbReference>
<dbReference type="GO" id="GO:0016757">
    <property type="term" value="F:glycosyltransferase activity"/>
    <property type="evidence" value="ECO:0007669"/>
    <property type="project" value="UniProtKB-KW"/>
</dbReference>
<sequence length="886" mass="95251">MTWCALPTLACRGSSLTRAGCDGPARWRPRTPDAVATPGLVGAEAGSGRPDLDFAADERFTLAAARLCPRGPHGGLDQRLLLGGHAARRHGLWHGLSPGLGGGLPDRGAAWGGSLDLAGGASGRGLSGSLFPGQAVSRGLVGLSADGSWGRVRQVACRFGFSCPIRGWHGLDVQRLADRHHVPSLCLAVWPGQPYRVSGVLRVMQRDGDRTKLFTRRAAMLGGIQSALIATLVGRLYYLQVVESDRYKTLAEDNRFNLRLIPPPRGHITDRFGEPLAINRQNYRVSLIGEDIYRRARTSAQREAAVAAILDALGQIVPLSDYDRARVQRDLKRRRAFVPVTIRETLAWEEMASIQVNKPGLPGIIIEEGLTRFYPQGALASHLLGYVSSVSEEELTGDPLLELPGFRIGKQGIEKVYDLALRGQSGTTRVEVNAFGRVMDEQMTEEARSGAEVVLTIDMRLQEFASHRLGEESASVVVMDVHTGEVLALASTPAYDPNAFTRGLSSQEWQELVKNPRSPLTNKAIAGQYSPGSTFKMVVALAGLEAGVIKPQQTVFCPGHMQLGSHRFHCWKRGGHGSVNLVDALAQSCDVYFYEVARRCGIDRIADMAKRFGIGEMQNLGLPGERLGLMPSRAWKTATMGEPWHQGETLNAGIGQGYVLTTPLQLAVMTARLANGGLRVNPILSRMPTKPPPGGFMAANAAPEPPPPASMGLAKMHLDVVCAGMSAVVNGPRGTARAAAIPVPGWEMSGKTGTTQVRRITMRERETGVRKEESLPWELRNHALFVCFAPENAPKYALALCVEHGGGGSSAAAPIARDIMLETLRLDPARRRPGEETPVAALPPEARALLERAYAAAQVALPDADGAADGDDSADETGDTGEIIVR</sequence>
<name>H6SJI6_PARPM</name>
<evidence type="ECO:0000256" key="10">
    <source>
        <dbReference type="ARBA" id="ARBA00022984"/>
    </source>
</evidence>
<dbReference type="Gene3D" id="3.40.710.10">
    <property type="entry name" value="DD-peptidase/beta-lactamase superfamily"/>
    <property type="match status" value="1"/>
</dbReference>
<keyword evidence="18" id="KW-1185">Reference proteome</keyword>
<dbReference type="AlphaFoldDB" id="H6SJI6"/>
<evidence type="ECO:0000256" key="2">
    <source>
        <dbReference type="ARBA" id="ARBA00004236"/>
    </source>
</evidence>
<dbReference type="InterPro" id="IPR017790">
    <property type="entry name" value="Penicillin-binding_protein_2"/>
</dbReference>
<evidence type="ECO:0000256" key="4">
    <source>
        <dbReference type="ARBA" id="ARBA00022519"/>
    </source>
</evidence>
<keyword evidence="8" id="KW-0378">Hydrolase</keyword>
<evidence type="ECO:0000313" key="18">
    <source>
        <dbReference type="Proteomes" id="UP000033220"/>
    </source>
</evidence>
<dbReference type="EMBL" id="HE663493">
    <property type="protein sequence ID" value="CCG08151.1"/>
    <property type="molecule type" value="Genomic_DNA"/>
</dbReference>
<dbReference type="Proteomes" id="UP000033220">
    <property type="component" value="Chromosome DSM 122"/>
</dbReference>
<dbReference type="HOGENOM" id="CLU_009289_1_2_5"/>
<comment type="subcellular location">
    <subcellularLocation>
        <location evidence="2">Cell membrane</location>
    </subcellularLocation>
    <subcellularLocation>
        <location evidence="1">Membrane</location>
        <topology evidence="1">Single-pass membrane protein</topology>
    </subcellularLocation>
</comment>
<dbReference type="GO" id="GO:0009252">
    <property type="term" value="P:peptidoglycan biosynthetic process"/>
    <property type="evidence" value="ECO:0007669"/>
    <property type="project" value="UniProtKB-KW"/>
</dbReference>
<feature type="domain" description="Penicillin-binding protein dimerisation" evidence="16">
    <location>
        <begin position="261"/>
        <end position="441"/>
    </location>
</feature>
<dbReference type="EC" id="2.4.1.129" evidence="17"/>
<evidence type="ECO:0000256" key="11">
    <source>
        <dbReference type="ARBA" id="ARBA00022989"/>
    </source>
</evidence>
<dbReference type="InterPro" id="IPR001460">
    <property type="entry name" value="PCN-bd_Tpept"/>
</dbReference>
<keyword evidence="7" id="KW-0812">Transmembrane</keyword>
<dbReference type="STRING" id="1150469.RSPPHO_01525"/>
<dbReference type="PANTHER" id="PTHR30627">
    <property type="entry name" value="PEPTIDOGLYCAN D,D-TRANSPEPTIDASE"/>
    <property type="match status" value="1"/>
</dbReference>
<proteinExistence type="predicted"/>
<dbReference type="FunFam" id="3.40.710.10:FF:000024">
    <property type="entry name" value="Penicillin-binding protein 2"/>
    <property type="match status" value="1"/>
</dbReference>
<evidence type="ECO:0000256" key="14">
    <source>
        <dbReference type="SAM" id="MobiDB-lite"/>
    </source>
</evidence>
<gene>
    <name evidence="17" type="ORF">RSPPHO_01525</name>
</gene>
<reference evidence="17 18" key="1">
    <citation type="submission" date="2012-02" db="EMBL/GenBank/DDBJ databases">
        <title>Shotgun genome sequence of Phaeospirillum photometricum DSM 122.</title>
        <authorList>
            <person name="Duquesne K."/>
            <person name="Sturgis J."/>
        </authorList>
    </citation>
    <scope>NUCLEOTIDE SEQUENCE [LARGE SCALE GENOMIC DNA]</scope>
    <source>
        <strain evidence="18">DSM122</strain>
    </source>
</reference>
<keyword evidence="4" id="KW-0997">Cell inner membrane</keyword>
<dbReference type="InterPro" id="IPR012338">
    <property type="entry name" value="Beta-lactam/transpept-like"/>
</dbReference>
<evidence type="ECO:0000256" key="9">
    <source>
        <dbReference type="ARBA" id="ARBA00022960"/>
    </source>
</evidence>
<evidence type="ECO:0000256" key="12">
    <source>
        <dbReference type="ARBA" id="ARBA00023136"/>
    </source>
</evidence>
<evidence type="ECO:0000256" key="13">
    <source>
        <dbReference type="ARBA" id="ARBA00023316"/>
    </source>
</evidence>
<keyword evidence="9" id="KW-0133">Cell shape</keyword>
<dbReference type="Gene3D" id="3.30.1390.30">
    <property type="entry name" value="Penicillin-binding protein 2a, domain 3"/>
    <property type="match status" value="1"/>
</dbReference>
<keyword evidence="11" id="KW-1133">Transmembrane helix</keyword>
<evidence type="ECO:0000259" key="15">
    <source>
        <dbReference type="Pfam" id="PF00905"/>
    </source>
</evidence>
<organism evidence="17 18">
    <name type="scientific">Pararhodospirillum photometricum DSM 122</name>
    <dbReference type="NCBI Taxonomy" id="1150469"/>
    <lineage>
        <taxon>Bacteria</taxon>
        <taxon>Pseudomonadati</taxon>
        <taxon>Pseudomonadota</taxon>
        <taxon>Alphaproteobacteria</taxon>
        <taxon>Rhodospirillales</taxon>
        <taxon>Rhodospirillaceae</taxon>
        <taxon>Pararhodospirillum</taxon>
    </lineage>
</organism>
<dbReference type="GO" id="GO:0006508">
    <property type="term" value="P:proteolysis"/>
    <property type="evidence" value="ECO:0007669"/>
    <property type="project" value="UniProtKB-KW"/>
</dbReference>
<keyword evidence="5" id="KW-0121">Carboxypeptidase</keyword>
<dbReference type="GO" id="GO:0008360">
    <property type="term" value="P:regulation of cell shape"/>
    <property type="evidence" value="ECO:0007669"/>
    <property type="project" value="UniProtKB-KW"/>
</dbReference>
<feature type="domain" description="Penicillin-binding protein transpeptidase" evidence="15">
    <location>
        <begin position="475"/>
        <end position="820"/>
    </location>
</feature>
<protein>
    <submittedName>
        <fullName evidence="17">Peptidoglycan glycosyltransferase</fullName>
        <ecNumber evidence="17">2.4.1.129</ecNumber>
    </submittedName>
</protein>
<dbReference type="NCBIfam" id="TIGR03423">
    <property type="entry name" value="pbp2_mrdA"/>
    <property type="match status" value="1"/>
</dbReference>
<feature type="compositionally biased region" description="Acidic residues" evidence="14">
    <location>
        <begin position="866"/>
        <end position="879"/>
    </location>
</feature>
<accession>H6SJI6</accession>
<keyword evidence="10" id="KW-0573">Peptidoglycan synthesis</keyword>
<dbReference type="Gene3D" id="3.90.1310.10">
    <property type="entry name" value="Penicillin-binding protein 2a (Domain 2)"/>
    <property type="match status" value="1"/>
</dbReference>
<keyword evidence="13" id="KW-0961">Cell wall biogenesis/degradation</keyword>
<dbReference type="InterPro" id="IPR036138">
    <property type="entry name" value="PBP_dimer_sf"/>
</dbReference>
<evidence type="ECO:0000256" key="5">
    <source>
        <dbReference type="ARBA" id="ARBA00022645"/>
    </source>
</evidence>
<keyword evidence="17" id="KW-0808">Transferase</keyword>
<dbReference type="PANTHER" id="PTHR30627:SF2">
    <property type="entry name" value="PEPTIDOGLYCAN D,D-TRANSPEPTIDASE MRDA"/>
    <property type="match status" value="1"/>
</dbReference>
<dbReference type="KEGG" id="rpm:RSPPHO_01525"/>
<feature type="region of interest" description="Disordered" evidence="14">
    <location>
        <begin position="863"/>
        <end position="886"/>
    </location>
</feature>
<dbReference type="PATRIC" id="fig|1150469.3.peg.1717"/>
<dbReference type="eggNOG" id="COG0768">
    <property type="taxonomic scope" value="Bacteria"/>
</dbReference>
<dbReference type="Pfam" id="PF00905">
    <property type="entry name" value="Transpeptidase"/>
    <property type="match status" value="1"/>
</dbReference>
<evidence type="ECO:0000256" key="1">
    <source>
        <dbReference type="ARBA" id="ARBA00004167"/>
    </source>
</evidence>
<evidence type="ECO:0000256" key="7">
    <source>
        <dbReference type="ARBA" id="ARBA00022692"/>
    </source>
</evidence>